<dbReference type="PANTHER" id="PTHR16154">
    <property type="entry name" value="NEURABIN"/>
    <property type="match status" value="1"/>
</dbReference>
<evidence type="ECO:0000256" key="1">
    <source>
        <dbReference type="ARBA" id="ARBA00022553"/>
    </source>
</evidence>
<evidence type="ECO:0000259" key="4">
    <source>
        <dbReference type="PROSITE" id="PS50105"/>
    </source>
</evidence>
<dbReference type="PROSITE" id="PS50105">
    <property type="entry name" value="SAM_DOMAIN"/>
    <property type="match status" value="1"/>
</dbReference>
<evidence type="ECO:0000256" key="2">
    <source>
        <dbReference type="ARBA" id="ARBA00023054"/>
    </source>
</evidence>
<evidence type="ECO:0000313" key="6">
    <source>
        <dbReference type="EnsemblMetazoa" id="HelroP171712"/>
    </source>
</evidence>
<dbReference type="Gene3D" id="1.10.150.50">
    <property type="entry name" value="Transcription Factor, Ets-1"/>
    <property type="match status" value="1"/>
</dbReference>
<dbReference type="Pfam" id="PF00536">
    <property type="entry name" value="SAM_1"/>
    <property type="match status" value="1"/>
</dbReference>
<dbReference type="SUPFAM" id="SSF47769">
    <property type="entry name" value="SAM/Pointed domain"/>
    <property type="match status" value="1"/>
</dbReference>
<feature type="compositionally biased region" description="Basic and acidic residues" evidence="3">
    <location>
        <begin position="77"/>
        <end position="88"/>
    </location>
</feature>
<feature type="region of interest" description="Disordered" evidence="3">
    <location>
        <begin position="61"/>
        <end position="103"/>
    </location>
</feature>
<reference evidence="6" key="3">
    <citation type="submission" date="2015-06" db="UniProtKB">
        <authorList>
            <consortium name="EnsemblMetazoa"/>
        </authorList>
    </citation>
    <scope>IDENTIFICATION</scope>
</reference>
<dbReference type="HOGENOM" id="CLU_1316686_0_0_1"/>
<sequence>MECAYESSIQGSVGFIVLNFQTEERLRKEKDDLIRNQSLLSQLMQENMKTLQQKHEDLLGMSSNNNQISDLDADNGASEKSDDSDIHSYDLTNPKSPTDSMMSEKFRSTSGIVLVSKKTVQSDPSNSDMTKVSSWDCRQVLIWLQSNGFGEYTAEFLKERIDGKQLVQMNDNDFKNLGVDQQKDCEMIVKKVKDLQRQKSDSHLGKSVC</sequence>
<dbReference type="SMART" id="SM00454">
    <property type="entry name" value="SAM"/>
    <property type="match status" value="1"/>
</dbReference>
<dbReference type="KEGG" id="hro:HELRODRAFT_171712"/>
<keyword evidence="1" id="KW-0597">Phosphoprotein</keyword>
<feature type="compositionally biased region" description="Polar residues" evidence="3">
    <location>
        <begin position="90"/>
        <end position="101"/>
    </location>
</feature>
<reference evidence="5 7" key="2">
    <citation type="journal article" date="2013" name="Nature">
        <title>Insights into bilaterian evolution from three spiralian genomes.</title>
        <authorList>
            <person name="Simakov O."/>
            <person name="Marletaz F."/>
            <person name="Cho S.J."/>
            <person name="Edsinger-Gonzales E."/>
            <person name="Havlak P."/>
            <person name="Hellsten U."/>
            <person name="Kuo D.H."/>
            <person name="Larsson T."/>
            <person name="Lv J."/>
            <person name="Arendt D."/>
            <person name="Savage R."/>
            <person name="Osoegawa K."/>
            <person name="de Jong P."/>
            <person name="Grimwood J."/>
            <person name="Chapman J.A."/>
            <person name="Shapiro H."/>
            <person name="Aerts A."/>
            <person name="Otillar R.P."/>
            <person name="Terry A.Y."/>
            <person name="Boore J.L."/>
            <person name="Grigoriev I.V."/>
            <person name="Lindberg D.R."/>
            <person name="Seaver E.C."/>
            <person name="Weisblat D.A."/>
            <person name="Putnam N.H."/>
            <person name="Rokhsar D.S."/>
        </authorList>
    </citation>
    <scope>NUCLEOTIDE SEQUENCE</scope>
</reference>
<keyword evidence="7" id="KW-1185">Reference proteome</keyword>
<reference evidence="7" key="1">
    <citation type="submission" date="2012-12" db="EMBL/GenBank/DDBJ databases">
        <authorList>
            <person name="Hellsten U."/>
            <person name="Grimwood J."/>
            <person name="Chapman J.A."/>
            <person name="Shapiro H."/>
            <person name="Aerts A."/>
            <person name="Otillar R.P."/>
            <person name="Terry A.Y."/>
            <person name="Boore J.L."/>
            <person name="Simakov O."/>
            <person name="Marletaz F."/>
            <person name="Cho S.-J."/>
            <person name="Edsinger-Gonzales E."/>
            <person name="Havlak P."/>
            <person name="Kuo D.-H."/>
            <person name="Larsson T."/>
            <person name="Lv J."/>
            <person name="Arendt D."/>
            <person name="Savage R."/>
            <person name="Osoegawa K."/>
            <person name="de Jong P."/>
            <person name="Lindberg D.R."/>
            <person name="Seaver E.C."/>
            <person name="Weisblat D.A."/>
            <person name="Putnam N.H."/>
            <person name="Grigoriev I.V."/>
            <person name="Rokhsar D.S."/>
        </authorList>
    </citation>
    <scope>NUCLEOTIDE SEQUENCE</scope>
</reference>
<dbReference type="InterPro" id="IPR043446">
    <property type="entry name" value="Neurabin-like"/>
</dbReference>
<feature type="domain" description="SAM" evidence="4">
    <location>
        <begin position="135"/>
        <end position="198"/>
    </location>
</feature>
<dbReference type="EMBL" id="AMQM01003916">
    <property type="status" value="NOT_ANNOTATED_CDS"/>
    <property type="molecule type" value="Genomic_DNA"/>
</dbReference>
<dbReference type="EMBL" id="KB096365">
    <property type="protein sequence ID" value="ESO05336.1"/>
    <property type="molecule type" value="Genomic_DNA"/>
</dbReference>
<accession>T1F4K8</accession>
<evidence type="ECO:0000256" key="3">
    <source>
        <dbReference type="SAM" id="MobiDB-lite"/>
    </source>
</evidence>
<name>T1F4K8_HELRO</name>
<dbReference type="PANTHER" id="PTHR16154:SF6">
    <property type="entry name" value="SPINOPHILIN, ISOFORM J"/>
    <property type="match status" value="1"/>
</dbReference>
<dbReference type="STRING" id="6412.T1F4K8"/>
<dbReference type="RefSeq" id="XP_009016651.1">
    <property type="nucleotide sequence ID" value="XM_009018403.1"/>
</dbReference>
<evidence type="ECO:0000313" key="7">
    <source>
        <dbReference type="Proteomes" id="UP000015101"/>
    </source>
</evidence>
<gene>
    <name evidence="6" type="primary">20203757</name>
    <name evidence="5" type="ORF">HELRODRAFT_171712</name>
</gene>
<dbReference type="GeneID" id="20203757"/>
<dbReference type="CTD" id="20203757"/>
<dbReference type="InterPro" id="IPR001660">
    <property type="entry name" value="SAM"/>
</dbReference>
<dbReference type="OrthoDB" id="62701at2759"/>
<proteinExistence type="predicted"/>
<dbReference type="InParanoid" id="T1F4K8"/>
<dbReference type="EnsemblMetazoa" id="HelroT171712">
    <property type="protein sequence ID" value="HelroP171712"/>
    <property type="gene ID" value="HelroG171712"/>
</dbReference>
<keyword evidence="2" id="KW-0175">Coiled coil</keyword>
<dbReference type="Proteomes" id="UP000015101">
    <property type="component" value="Unassembled WGS sequence"/>
</dbReference>
<dbReference type="AlphaFoldDB" id="T1F4K8"/>
<protein>
    <recommendedName>
        <fullName evidence="4">SAM domain-containing protein</fullName>
    </recommendedName>
</protein>
<evidence type="ECO:0000313" key="5">
    <source>
        <dbReference type="EMBL" id="ESO05336.1"/>
    </source>
</evidence>
<dbReference type="InterPro" id="IPR013761">
    <property type="entry name" value="SAM/pointed_sf"/>
</dbReference>
<organism evidence="6 7">
    <name type="scientific">Helobdella robusta</name>
    <name type="common">Californian leech</name>
    <dbReference type="NCBI Taxonomy" id="6412"/>
    <lineage>
        <taxon>Eukaryota</taxon>
        <taxon>Metazoa</taxon>
        <taxon>Spiralia</taxon>
        <taxon>Lophotrochozoa</taxon>
        <taxon>Annelida</taxon>
        <taxon>Clitellata</taxon>
        <taxon>Hirudinea</taxon>
        <taxon>Rhynchobdellida</taxon>
        <taxon>Glossiphoniidae</taxon>
        <taxon>Helobdella</taxon>
    </lineage>
</organism>